<dbReference type="GO" id="GO:0046654">
    <property type="term" value="P:tetrahydrofolate biosynthetic process"/>
    <property type="evidence" value="ECO:0007669"/>
    <property type="project" value="UniProtKB-UniPathway"/>
</dbReference>
<feature type="domain" description="DHFR" evidence="9">
    <location>
        <begin position="3"/>
        <end position="162"/>
    </location>
</feature>
<protein>
    <recommendedName>
        <fullName evidence="3 8">Dihydrofolate reductase</fullName>
        <ecNumber evidence="3 8">1.5.1.3</ecNumber>
    </recommendedName>
</protein>
<dbReference type="SUPFAM" id="SSF53597">
    <property type="entry name" value="Dihydrofolate reductase-like"/>
    <property type="match status" value="1"/>
</dbReference>
<comment type="function">
    <text evidence="7 8">Key enzyme in folate metabolism. Catalyzes an essential reaction for de novo glycine and purine synthesis, and for DNA precursor synthesis.</text>
</comment>
<evidence type="ECO:0000256" key="5">
    <source>
        <dbReference type="ARBA" id="ARBA00022857"/>
    </source>
</evidence>
<dbReference type="GO" id="GO:0005829">
    <property type="term" value="C:cytosol"/>
    <property type="evidence" value="ECO:0007669"/>
    <property type="project" value="TreeGrafter"/>
</dbReference>
<keyword evidence="11" id="KW-1185">Reference proteome</keyword>
<evidence type="ECO:0000313" key="10">
    <source>
        <dbReference type="EMBL" id="TXC78323.1"/>
    </source>
</evidence>
<dbReference type="PROSITE" id="PS51330">
    <property type="entry name" value="DHFR_2"/>
    <property type="match status" value="1"/>
</dbReference>
<evidence type="ECO:0000256" key="2">
    <source>
        <dbReference type="ARBA" id="ARBA00009539"/>
    </source>
</evidence>
<keyword evidence="6 8" id="KW-0560">Oxidoreductase</keyword>
<reference evidence="10 11" key="1">
    <citation type="submission" date="2019-08" db="EMBL/GenBank/DDBJ databases">
        <title>Genome of Luteibaculum oceani JCM 18817.</title>
        <authorList>
            <person name="Bowman J.P."/>
        </authorList>
    </citation>
    <scope>NUCLEOTIDE SEQUENCE [LARGE SCALE GENOMIC DNA]</scope>
    <source>
        <strain evidence="10 11">JCM 18817</strain>
    </source>
</reference>
<dbReference type="InterPro" id="IPR001796">
    <property type="entry name" value="DHFR_dom"/>
</dbReference>
<dbReference type="Pfam" id="PF00186">
    <property type="entry name" value="DHFR_1"/>
    <property type="match status" value="1"/>
</dbReference>
<evidence type="ECO:0000256" key="8">
    <source>
        <dbReference type="PIRNR" id="PIRNR000194"/>
    </source>
</evidence>
<dbReference type="PANTHER" id="PTHR48069:SF3">
    <property type="entry name" value="DIHYDROFOLATE REDUCTASE"/>
    <property type="match status" value="1"/>
</dbReference>
<accession>A0A5C6UXW5</accession>
<organism evidence="10 11">
    <name type="scientific">Luteibaculum oceani</name>
    <dbReference type="NCBI Taxonomy" id="1294296"/>
    <lineage>
        <taxon>Bacteria</taxon>
        <taxon>Pseudomonadati</taxon>
        <taxon>Bacteroidota</taxon>
        <taxon>Flavobacteriia</taxon>
        <taxon>Flavobacteriales</taxon>
        <taxon>Luteibaculaceae</taxon>
        <taxon>Luteibaculum</taxon>
    </lineage>
</organism>
<dbReference type="EMBL" id="VORB01000007">
    <property type="protein sequence ID" value="TXC78323.1"/>
    <property type="molecule type" value="Genomic_DNA"/>
</dbReference>
<dbReference type="GO" id="GO:0004146">
    <property type="term" value="F:dihydrofolate reductase activity"/>
    <property type="evidence" value="ECO:0007669"/>
    <property type="project" value="UniProtKB-EC"/>
</dbReference>
<evidence type="ECO:0000256" key="7">
    <source>
        <dbReference type="ARBA" id="ARBA00025067"/>
    </source>
</evidence>
<dbReference type="InterPro" id="IPR012259">
    <property type="entry name" value="DHFR"/>
</dbReference>
<dbReference type="PRINTS" id="PR00070">
    <property type="entry name" value="DHFR"/>
</dbReference>
<evidence type="ECO:0000256" key="1">
    <source>
        <dbReference type="ARBA" id="ARBA00004903"/>
    </source>
</evidence>
<dbReference type="GO" id="GO:0050661">
    <property type="term" value="F:NADP binding"/>
    <property type="evidence" value="ECO:0007669"/>
    <property type="project" value="InterPro"/>
</dbReference>
<dbReference type="GO" id="GO:0046655">
    <property type="term" value="P:folic acid metabolic process"/>
    <property type="evidence" value="ECO:0007669"/>
    <property type="project" value="TreeGrafter"/>
</dbReference>
<gene>
    <name evidence="10" type="ORF">FRX97_08315</name>
</gene>
<sequence>MRFLAMIAAVGTNNVIGSNNDLMWHLPNDFRFFKKTTTNRVVVMGRKTYESMDHALPHRYNFVLTNNREWNKEDARVFSQVDEMFEHAYKIDKTPFVIGGAQIYKQFLNKATHLFITRVDFSKEGEAYFPEFSESDFELLKERKHPSDEKHAYPFTIQIWQRRGVTPKGEELDFLNQQIENL</sequence>
<keyword evidence="5 8" id="KW-0521">NADP</keyword>
<dbReference type="InterPro" id="IPR024072">
    <property type="entry name" value="DHFR-like_dom_sf"/>
</dbReference>
<dbReference type="Proteomes" id="UP000321168">
    <property type="component" value="Unassembled WGS sequence"/>
</dbReference>
<evidence type="ECO:0000256" key="4">
    <source>
        <dbReference type="ARBA" id="ARBA00022563"/>
    </source>
</evidence>
<evidence type="ECO:0000313" key="11">
    <source>
        <dbReference type="Proteomes" id="UP000321168"/>
    </source>
</evidence>
<evidence type="ECO:0000259" key="9">
    <source>
        <dbReference type="PROSITE" id="PS51330"/>
    </source>
</evidence>
<dbReference type="AlphaFoldDB" id="A0A5C6UXW5"/>
<dbReference type="OrthoDB" id="9804315at2"/>
<dbReference type="PANTHER" id="PTHR48069">
    <property type="entry name" value="DIHYDROFOLATE REDUCTASE"/>
    <property type="match status" value="1"/>
</dbReference>
<dbReference type="GO" id="GO:0006730">
    <property type="term" value="P:one-carbon metabolic process"/>
    <property type="evidence" value="ECO:0007669"/>
    <property type="project" value="UniProtKB-KW"/>
</dbReference>
<keyword evidence="4 8" id="KW-0554">One-carbon metabolism</keyword>
<proteinExistence type="inferred from homology"/>
<comment type="pathway">
    <text evidence="1 8">Cofactor biosynthesis; tetrahydrofolate biosynthesis; 5,6,7,8-tetrahydrofolate from 7,8-dihydrofolate: step 1/1.</text>
</comment>
<name>A0A5C6UXW5_9FLAO</name>
<comment type="catalytic activity">
    <reaction evidence="8">
        <text>(6S)-5,6,7,8-tetrahydrofolate + NADP(+) = 7,8-dihydrofolate + NADPH + H(+)</text>
        <dbReference type="Rhea" id="RHEA:15009"/>
        <dbReference type="ChEBI" id="CHEBI:15378"/>
        <dbReference type="ChEBI" id="CHEBI:57451"/>
        <dbReference type="ChEBI" id="CHEBI:57453"/>
        <dbReference type="ChEBI" id="CHEBI:57783"/>
        <dbReference type="ChEBI" id="CHEBI:58349"/>
        <dbReference type="EC" id="1.5.1.3"/>
    </reaction>
</comment>
<comment type="similarity">
    <text evidence="2 8">Belongs to the dihydrofolate reductase family.</text>
</comment>
<dbReference type="GO" id="GO:0046452">
    <property type="term" value="P:dihydrofolate metabolic process"/>
    <property type="evidence" value="ECO:0007669"/>
    <property type="project" value="TreeGrafter"/>
</dbReference>
<evidence type="ECO:0000256" key="6">
    <source>
        <dbReference type="ARBA" id="ARBA00023002"/>
    </source>
</evidence>
<evidence type="ECO:0000256" key="3">
    <source>
        <dbReference type="ARBA" id="ARBA00012856"/>
    </source>
</evidence>
<dbReference type="RefSeq" id="WP_147014745.1">
    <property type="nucleotide sequence ID" value="NZ_VORB01000007.1"/>
</dbReference>
<dbReference type="UniPathway" id="UPA00077">
    <property type="reaction ID" value="UER00158"/>
</dbReference>
<dbReference type="Gene3D" id="3.40.430.10">
    <property type="entry name" value="Dihydrofolate Reductase, subunit A"/>
    <property type="match status" value="1"/>
</dbReference>
<dbReference type="EC" id="1.5.1.3" evidence="3 8"/>
<dbReference type="PIRSF" id="PIRSF000194">
    <property type="entry name" value="DHFR"/>
    <property type="match status" value="1"/>
</dbReference>
<comment type="caution">
    <text evidence="10">The sequence shown here is derived from an EMBL/GenBank/DDBJ whole genome shotgun (WGS) entry which is preliminary data.</text>
</comment>
<dbReference type="CDD" id="cd00209">
    <property type="entry name" value="DHFR"/>
    <property type="match status" value="1"/>
</dbReference>